<keyword evidence="1" id="KW-1133">Transmembrane helix</keyword>
<comment type="caution">
    <text evidence="2">The sequence shown here is derived from an EMBL/GenBank/DDBJ whole genome shotgun (WGS) entry which is preliminary data.</text>
</comment>
<dbReference type="Proteomes" id="UP001141259">
    <property type="component" value="Unassembled WGS sequence"/>
</dbReference>
<reference evidence="2" key="1">
    <citation type="submission" date="2022-08" db="EMBL/GenBank/DDBJ databases">
        <authorList>
            <person name="Tistechok S."/>
            <person name="Samborskyy M."/>
            <person name="Roman I."/>
        </authorList>
    </citation>
    <scope>NUCLEOTIDE SEQUENCE</scope>
    <source>
        <strain evidence="2">DSM 103496</strain>
    </source>
</reference>
<gene>
    <name evidence="2" type="ORF">NZH93_31400</name>
</gene>
<dbReference type="RefSeq" id="WP_259626881.1">
    <property type="nucleotide sequence ID" value="NZ_JANYMP010000018.1"/>
</dbReference>
<evidence type="ECO:0000313" key="2">
    <source>
        <dbReference type="EMBL" id="MCS7481386.1"/>
    </source>
</evidence>
<sequence>MGDGDRLGPRAAVAAGVSGALALGSLAVGASAPWLTGALAVTAVVVFGMARPRR</sequence>
<protein>
    <submittedName>
        <fullName evidence="2">Uncharacterized protein</fullName>
    </submittedName>
</protein>
<keyword evidence="3" id="KW-1185">Reference proteome</keyword>
<name>A0A9X2VR78_9PSEU</name>
<keyword evidence="1" id="KW-0472">Membrane</keyword>
<evidence type="ECO:0000313" key="3">
    <source>
        <dbReference type="Proteomes" id="UP001141259"/>
    </source>
</evidence>
<organism evidence="2 3">
    <name type="scientific">Umezawaea endophytica</name>
    <dbReference type="NCBI Taxonomy" id="1654476"/>
    <lineage>
        <taxon>Bacteria</taxon>
        <taxon>Bacillati</taxon>
        <taxon>Actinomycetota</taxon>
        <taxon>Actinomycetes</taxon>
        <taxon>Pseudonocardiales</taxon>
        <taxon>Pseudonocardiaceae</taxon>
        <taxon>Umezawaea</taxon>
    </lineage>
</organism>
<proteinExistence type="predicted"/>
<evidence type="ECO:0000256" key="1">
    <source>
        <dbReference type="SAM" id="Phobius"/>
    </source>
</evidence>
<accession>A0A9X2VR78</accession>
<feature type="transmembrane region" description="Helical" evidence="1">
    <location>
        <begin position="32"/>
        <end position="50"/>
    </location>
</feature>
<dbReference type="EMBL" id="JANYMP010000018">
    <property type="protein sequence ID" value="MCS7481386.1"/>
    <property type="molecule type" value="Genomic_DNA"/>
</dbReference>
<keyword evidence="1" id="KW-0812">Transmembrane</keyword>
<dbReference type="AlphaFoldDB" id="A0A9X2VR78"/>